<keyword evidence="1" id="KW-0436">Ligase</keyword>
<dbReference type="GO" id="GO:0046872">
    <property type="term" value="F:metal ion binding"/>
    <property type="evidence" value="ECO:0007669"/>
    <property type="project" value="InterPro"/>
</dbReference>
<proteinExistence type="predicted"/>
<organism evidence="6 7">
    <name type="scientific">Streptomyces termitum</name>
    <dbReference type="NCBI Taxonomy" id="67368"/>
    <lineage>
        <taxon>Bacteria</taxon>
        <taxon>Bacillati</taxon>
        <taxon>Actinomycetota</taxon>
        <taxon>Actinomycetes</taxon>
        <taxon>Kitasatosporales</taxon>
        <taxon>Streptomycetaceae</taxon>
        <taxon>Streptomyces</taxon>
    </lineage>
</organism>
<sequence length="419" mass="45475">MPAPERELSAVETILIVGGRPETLVKAKALGLRVVFLQHRDRMMDGHVEASDALFMVDYTDWEQTRPIVDAVHQVYKFTACVSLGEQAMETVGRINDRYGLGGTPEAVSTLYKDKLLMRAHLAERGVPSAAAAEVDSAAAIGEFGREHGYPVVLKPVDNTASRGVVVIERAEDVAAAWEDAVGLRHRDDLVLGQFFPVGRYIVEEYLDGPEYSVESFSFGGHHAIVAITEKYTIGVVEDSHALPARLSPEVDAEVAAYVRDFHTAMGLRDGVAHTEIKITSKGPRVIESHDRLGGERIVDLVIDAYGIDLEQYATAAPFGLLPVLPERPTARRGAATAFFRAVPGVVTGFSGTEAVLNDPDLLDLDVFVRPGDRVDEVVDNFGRSGQVLTTGPDTDTAFATAHRLASLITVETTPEHRP</sequence>
<dbReference type="PANTHER" id="PTHR43585:SF2">
    <property type="entry name" value="ATP-GRASP ENZYME FSQD"/>
    <property type="match status" value="1"/>
</dbReference>
<evidence type="ECO:0000256" key="2">
    <source>
        <dbReference type="ARBA" id="ARBA00022741"/>
    </source>
</evidence>
<name>A0A918T6P4_9ACTN</name>
<gene>
    <name evidence="6" type="ORF">GCM10010305_47090</name>
</gene>
<dbReference type="PROSITE" id="PS50975">
    <property type="entry name" value="ATP_GRASP"/>
    <property type="match status" value="1"/>
</dbReference>
<reference evidence="6" key="1">
    <citation type="journal article" date="2014" name="Int. J. Syst. Evol. Microbiol.">
        <title>Complete genome sequence of Corynebacterium casei LMG S-19264T (=DSM 44701T), isolated from a smear-ripened cheese.</title>
        <authorList>
            <consortium name="US DOE Joint Genome Institute (JGI-PGF)"/>
            <person name="Walter F."/>
            <person name="Albersmeier A."/>
            <person name="Kalinowski J."/>
            <person name="Ruckert C."/>
        </authorList>
    </citation>
    <scope>NUCLEOTIDE SEQUENCE</scope>
    <source>
        <strain evidence="6">JCM 4518</strain>
    </source>
</reference>
<feature type="domain" description="ATP-grasp" evidence="5">
    <location>
        <begin position="119"/>
        <end position="319"/>
    </location>
</feature>
<dbReference type="InterPro" id="IPR040570">
    <property type="entry name" value="LAL_C2"/>
</dbReference>
<dbReference type="SMART" id="SM01209">
    <property type="entry name" value="GARS_A"/>
    <property type="match status" value="1"/>
</dbReference>
<dbReference type="AlphaFoldDB" id="A0A918T6P4"/>
<dbReference type="Pfam" id="PF18130">
    <property type="entry name" value="ATPgrasp_N"/>
    <property type="match status" value="1"/>
</dbReference>
<dbReference type="SUPFAM" id="SSF56059">
    <property type="entry name" value="Glutathione synthetase ATP-binding domain-like"/>
    <property type="match status" value="1"/>
</dbReference>
<evidence type="ECO:0000313" key="7">
    <source>
        <dbReference type="Proteomes" id="UP000644020"/>
    </source>
</evidence>
<protein>
    <recommendedName>
        <fullName evidence="5">ATP-grasp domain-containing protein</fullName>
    </recommendedName>
</protein>
<dbReference type="GO" id="GO:0016874">
    <property type="term" value="F:ligase activity"/>
    <property type="evidence" value="ECO:0007669"/>
    <property type="project" value="UniProtKB-KW"/>
</dbReference>
<keyword evidence="3 4" id="KW-0067">ATP-binding</keyword>
<keyword evidence="2 4" id="KW-0547">Nucleotide-binding</keyword>
<dbReference type="GO" id="GO:0005524">
    <property type="term" value="F:ATP binding"/>
    <property type="evidence" value="ECO:0007669"/>
    <property type="project" value="UniProtKB-UniRule"/>
</dbReference>
<evidence type="ECO:0000256" key="4">
    <source>
        <dbReference type="PROSITE-ProRule" id="PRU00409"/>
    </source>
</evidence>
<dbReference type="PANTHER" id="PTHR43585">
    <property type="entry name" value="FUMIPYRROLE BIOSYNTHESIS PROTEIN C"/>
    <property type="match status" value="1"/>
</dbReference>
<dbReference type="InterPro" id="IPR011761">
    <property type="entry name" value="ATP-grasp"/>
</dbReference>
<dbReference type="InterPro" id="IPR041472">
    <property type="entry name" value="BL00235/CARNS1_N"/>
</dbReference>
<dbReference type="Pfam" id="PF18603">
    <property type="entry name" value="LAL_C2"/>
    <property type="match status" value="1"/>
</dbReference>
<evidence type="ECO:0000259" key="5">
    <source>
        <dbReference type="PROSITE" id="PS50975"/>
    </source>
</evidence>
<dbReference type="Pfam" id="PF13535">
    <property type="entry name" value="ATP-grasp_4"/>
    <property type="match status" value="1"/>
</dbReference>
<reference evidence="6" key="2">
    <citation type="submission" date="2020-09" db="EMBL/GenBank/DDBJ databases">
        <authorList>
            <person name="Sun Q."/>
            <person name="Ohkuma M."/>
        </authorList>
    </citation>
    <scope>NUCLEOTIDE SEQUENCE</scope>
    <source>
        <strain evidence="6">JCM 4518</strain>
    </source>
</reference>
<evidence type="ECO:0000256" key="3">
    <source>
        <dbReference type="ARBA" id="ARBA00022840"/>
    </source>
</evidence>
<dbReference type="Gene3D" id="3.40.50.20">
    <property type="match status" value="1"/>
</dbReference>
<keyword evidence="7" id="KW-1185">Reference proteome</keyword>
<dbReference type="Proteomes" id="UP000644020">
    <property type="component" value="Unassembled WGS sequence"/>
</dbReference>
<dbReference type="EMBL" id="BMUL01000013">
    <property type="protein sequence ID" value="GHA98220.1"/>
    <property type="molecule type" value="Genomic_DNA"/>
</dbReference>
<dbReference type="Gene3D" id="3.30.470.20">
    <property type="entry name" value="ATP-grasp fold, B domain"/>
    <property type="match status" value="1"/>
</dbReference>
<accession>A0A918T6P4</accession>
<dbReference type="InterPro" id="IPR052032">
    <property type="entry name" value="ATP-dep_AA_Ligase"/>
</dbReference>
<evidence type="ECO:0000256" key="1">
    <source>
        <dbReference type="ARBA" id="ARBA00022598"/>
    </source>
</evidence>
<evidence type="ECO:0000313" key="6">
    <source>
        <dbReference type="EMBL" id="GHA98220.1"/>
    </source>
</evidence>
<comment type="caution">
    <text evidence="6">The sequence shown here is derived from an EMBL/GenBank/DDBJ whole genome shotgun (WGS) entry which is preliminary data.</text>
</comment>